<dbReference type="AlphaFoldDB" id="A0A8H3VZP0"/>
<dbReference type="EMBL" id="WOWK01000145">
    <property type="protein sequence ID" value="KAF0316865.1"/>
    <property type="molecule type" value="Genomic_DNA"/>
</dbReference>
<evidence type="ECO:0000256" key="2">
    <source>
        <dbReference type="SAM" id="MobiDB-lite"/>
    </source>
</evidence>
<feature type="compositionally biased region" description="Polar residues" evidence="2">
    <location>
        <begin position="256"/>
        <end position="278"/>
    </location>
</feature>
<comment type="caution">
    <text evidence="3">The sequence shown here is derived from an EMBL/GenBank/DDBJ whole genome shotgun (WGS) entry which is preliminary data.</text>
</comment>
<proteinExistence type="predicted"/>
<feature type="region of interest" description="Disordered" evidence="2">
    <location>
        <begin position="192"/>
        <end position="315"/>
    </location>
</feature>
<evidence type="ECO:0000313" key="4">
    <source>
        <dbReference type="Proteomes" id="UP000434172"/>
    </source>
</evidence>
<feature type="compositionally biased region" description="Polar residues" evidence="2">
    <location>
        <begin position="373"/>
        <end position="408"/>
    </location>
</feature>
<protein>
    <submittedName>
        <fullName evidence="3">Uncharacterized protein</fullName>
    </submittedName>
</protein>
<keyword evidence="4" id="KW-1185">Reference proteome</keyword>
<feature type="compositionally biased region" description="Polar residues" evidence="2">
    <location>
        <begin position="335"/>
        <end position="349"/>
    </location>
</feature>
<name>A0A8H3VZP0_9PEZI</name>
<evidence type="ECO:0000313" key="3">
    <source>
        <dbReference type="EMBL" id="KAF0316865.1"/>
    </source>
</evidence>
<gene>
    <name evidence="3" type="ORF">GQ607_015909</name>
</gene>
<feature type="region of interest" description="Disordered" evidence="2">
    <location>
        <begin position="335"/>
        <end position="465"/>
    </location>
</feature>
<feature type="compositionally biased region" description="Basic and acidic residues" evidence="2">
    <location>
        <begin position="280"/>
        <end position="295"/>
    </location>
</feature>
<feature type="compositionally biased region" description="Basic and acidic residues" evidence="2">
    <location>
        <begin position="423"/>
        <end position="433"/>
    </location>
</feature>
<dbReference type="OrthoDB" id="10390730at2759"/>
<feature type="coiled-coil region" evidence="1">
    <location>
        <begin position="727"/>
        <end position="754"/>
    </location>
</feature>
<accession>A0A8H3VZP0</accession>
<keyword evidence="1" id="KW-0175">Coiled coil</keyword>
<dbReference type="Proteomes" id="UP000434172">
    <property type="component" value="Unassembled WGS sequence"/>
</dbReference>
<organism evidence="3 4">
    <name type="scientific">Colletotrichum asianum</name>
    <dbReference type="NCBI Taxonomy" id="702518"/>
    <lineage>
        <taxon>Eukaryota</taxon>
        <taxon>Fungi</taxon>
        <taxon>Dikarya</taxon>
        <taxon>Ascomycota</taxon>
        <taxon>Pezizomycotina</taxon>
        <taxon>Sordariomycetes</taxon>
        <taxon>Hypocreomycetidae</taxon>
        <taxon>Glomerellales</taxon>
        <taxon>Glomerellaceae</taxon>
        <taxon>Colletotrichum</taxon>
        <taxon>Colletotrichum gloeosporioides species complex</taxon>
    </lineage>
</organism>
<sequence>MADDAIDHINHLPAPNADPTTDTAAAAISRSLQSPPEDLITQFCARQRSIINDPGRALYANLRTFEEALAHGAHHISNLLRVLPTYTDDNLRPFRVSGRNWGTAKKIAKIWRISAVHLLLAIANDLTNHGQPFFHALRQLALTNLNWVSSLELLCLCASERRHAEYLQRKVGTNINSTGFALRDVEEALRRTSAQSADGISETRPPVKVEMEDSGFVEGDASSDAGNEAGLEIDNDAGFGDANEPGPGAHNDPGLDTNNEDGPSSMQRTSHLTNISRASTRKDGADIDATNERDGTSAAEPGSQDLPVDMDNDGDRPQKAIVRAVHLDATQSVLRQQTRSLSGSHSPEASPTVRPAQPCPRPRPLTLVHEPSSEWQGIETSSDLPLNRSRTSNSPDSQPESVYYSTTDGDGPLGATDTPTPDGSEKQTSGRKESNRKRPAPESEFTVEPKRQRIQKTVSGPDEVTLSGQSVDGCLRHPVVDGRLLHRALSYACSPAGACVVDYEKTDHAKLHAYKPEAELLVNVTATKIIILPLLLSPSKWALTVIERESGRKPTIRLFDPSNSKTTRCDATNQTRDFIQHYLPGIPPVARAPVPHDCPAVSGGTNQAVMVFLLALHTVARCPLATRVPLRLWARVMAVTDGILGNPRMEVLKGPQAFKQLQDEFEAWHQETIAAQVDHLKKENDRLHFALWEISKIGEVLCSILALISACGNGDLGSNSSDSPKALEEINERMNNMEDCVTKEIEEMNRLLEEWSPEEMVPEKGV</sequence>
<evidence type="ECO:0000256" key="1">
    <source>
        <dbReference type="SAM" id="Coils"/>
    </source>
</evidence>
<reference evidence="3 4" key="1">
    <citation type="submission" date="2019-12" db="EMBL/GenBank/DDBJ databases">
        <title>A genome sequence resource for the geographically widespread anthracnose pathogen Colletotrichum asianum.</title>
        <authorList>
            <person name="Meng Y."/>
        </authorList>
    </citation>
    <scope>NUCLEOTIDE SEQUENCE [LARGE SCALE GENOMIC DNA]</scope>
    <source>
        <strain evidence="3 4">ICMP 18580</strain>
    </source>
</reference>